<dbReference type="PANTHER" id="PTHR28092:SF1">
    <property type="entry name" value="FACTOR-INDUCED GENE 1 PROTEIN"/>
    <property type="match status" value="1"/>
</dbReference>
<keyword evidence="4" id="KW-1185">Reference proteome</keyword>
<accession>A0A4V3SHX1</accession>
<feature type="transmembrane region" description="Helical" evidence="2">
    <location>
        <begin position="337"/>
        <end position="365"/>
    </location>
</feature>
<sequence>MFGLLKRPSVAGHAISAGKTWYSTATKPAYILVTILLSIALIFSSLIIAGCTKESTMLRNFHLIELRYGEPGAVAGGFNLTAAADTGTNGTLSAVRVGYRKICVEARFPEIPVDGPKKDDKKADEKKEEEKKDEDVPADNEGGPGLNRNDEPASKSSSRLLKRADKDSQDKDDNKDGKDKDEAELSWRCFTAKETKKLDFAEDPSNLLSVARTYKSKLSYTTPYLMTVCFTALALLFTIPNLFVLGGLFSCFSRTKYAVKKPMSILPSSSSPSASTPAPTSTGYPLWAQKTAAICAALAVIIGCISNALHHVMTGALDSLLGTVTMGGVIVDKGNSAIGFGWAAFGLCIIAAGILAALTMAAITADRLEREALRFEATAQSYAGNTTNNIKGKVFGMLGRSSNEKHSLQDLGQHPALAEVGCGCACAACNACTGVKSHQRKSEDSGYAQNSYTMPYGEENQNRPYPGVQRQDSFNRRLVGVMNNHSNANSGIQVPPPTYPGGGYQSGGGQRSLKFQDRVKERAVEEARKGAEKMKERITGKGF</sequence>
<dbReference type="GO" id="GO:0016020">
    <property type="term" value="C:membrane"/>
    <property type="evidence" value="ECO:0007669"/>
    <property type="project" value="InterPro"/>
</dbReference>
<protein>
    <submittedName>
        <fullName evidence="3">Uncharacterized protein</fullName>
    </submittedName>
</protein>
<feature type="transmembrane region" description="Helical" evidence="2">
    <location>
        <begin position="224"/>
        <end position="249"/>
    </location>
</feature>
<dbReference type="EMBL" id="ML220148">
    <property type="protein sequence ID" value="TGZ77864.1"/>
    <property type="molecule type" value="Genomic_DNA"/>
</dbReference>
<dbReference type="InParanoid" id="A0A4V3SHX1"/>
<evidence type="ECO:0000256" key="2">
    <source>
        <dbReference type="SAM" id="Phobius"/>
    </source>
</evidence>
<evidence type="ECO:0000256" key="1">
    <source>
        <dbReference type="SAM" id="MobiDB-lite"/>
    </source>
</evidence>
<gene>
    <name evidence="3" type="ORF">EX30DRAFT_374347</name>
</gene>
<feature type="region of interest" description="Disordered" evidence="1">
    <location>
        <begin position="113"/>
        <end position="179"/>
    </location>
</feature>
<keyword evidence="2" id="KW-1133">Transmembrane helix</keyword>
<proteinExistence type="predicted"/>
<feature type="region of interest" description="Disordered" evidence="1">
    <location>
        <begin position="486"/>
        <end position="515"/>
    </location>
</feature>
<dbReference type="AlphaFoldDB" id="A0A4V3SHX1"/>
<evidence type="ECO:0000313" key="4">
    <source>
        <dbReference type="Proteomes" id="UP000298138"/>
    </source>
</evidence>
<feature type="region of interest" description="Disordered" evidence="1">
    <location>
        <begin position="440"/>
        <end position="464"/>
    </location>
</feature>
<dbReference type="Pfam" id="PF12351">
    <property type="entry name" value="Fig1"/>
    <property type="match status" value="1"/>
</dbReference>
<keyword evidence="2" id="KW-0812">Transmembrane</keyword>
<dbReference type="InterPro" id="IPR033481">
    <property type="entry name" value="Dni1/Fig1"/>
</dbReference>
<reference evidence="3 4" key="1">
    <citation type="submission" date="2019-04" db="EMBL/GenBank/DDBJ databases">
        <title>Comparative genomics and transcriptomics to analyze fruiting body development in filamentous ascomycetes.</title>
        <authorList>
            <consortium name="DOE Joint Genome Institute"/>
            <person name="Lutkenhaus R."/>
            <person name="Traeger S."/>
            <person name="Breuer J."/>
            <person name="Kuo A."/>
            <person name="Lipzen A."/>
            <person name="Pangilinan J."/>
            <person name="Dilworth D."/>
            <person name="Sandor L."/>
            <person name="Poggeler S."/>
            <person name="Barry K."/>
            <person name="Grigoriev I.V."/>
            <person name="Nowrousian M."/>
        </authorList>
    </citation>
    <scope>NUCLEOTIDE SEQUENCE [LARGE SCALE GENOMIC DNA]</scope>
    <source>
        <strain evidence="3 4">CBS 389.68</strain>
    </source>
</reference>
<evidence type="ECO:0000313" key="3">
    <source>
        <dbReference type="EMBL" id="TGZ77864.1"/>
    </source>
</evidence>
<name>A0A4V3SHX1_9PEZI</name>
<keyword evidence="2" id="KW-0472">Membrane</keyword>
<dbReference type="GO" id="GO:0000747">
    <property type="term" value="P:conjugation with cellular fusion"/>
    <property type="evidence" value="ECO:0007669"/>
    <property type="project" value="TreeGrafter"/>
</dbReference>
<feature type="compositionally biased region" description="Gly residues" evidence="1">
    <location>
        <begin position="500"/>
        <end position="510"/>
    </location>
</feature>
<organism evidence="3 4">
    <name type="scientific">Ascodesmis nigricans</name>
    <dbReference type="NCBI Taxonomy" id="341454"/>
    <lineage>
        <taxon>Eukaryota</taxon>
        <taxon>Fungi</taxon>
        <taxon>Dikarya</taxon>
        <taxon>Ascomycota</taxon>
        <taxon>Pezizomycotina</taxon>
        <taxon>Pezizomycetes</taxon>
        <taxon>Pezizales</taxon>
        <taxon>Ascodesmidaceae</taxon>
        <taxon>Ascodesmis</taxon>
    </lineage>
</organism>
<feature type="transmembrane region" description="Helical" evidence="2">
    <location>
        <begin position="287"/>
        <end position="305"/>
    </location>
</feature>
<dbReference type="GO" id="GO:0043332">
    <property type="term" value="C:mating projection tip"/>
    <property type="evidence" value="ECO:0007669"/>
    <property type="project" value="TreeGrafter"/>
</dbReference>
<feature type="compositionally biased region" description="Basic and acidic residues" evidence="1">
    <location>
        <begin position="115"/>
        <end position="135"/>
    </location>
</feature>
<dbReference type="PANTHER" id="PTHR28092">
    <property type="entry name" value="FACTOR-INDUCED GENE 1 PROTEIN"/>
    <property type="match status" value="1"/>
</dbReference>
<feature type="transmembrane region" description="Helical" evidence="2">
    <location>
        <begin position="29"/>
        <end position="49"/>
    </location>
</feature>
<feature type="compositionally biased region" description="Basic and acidic residues" evidence="1">
    <location>
        <begin position="162"/>
        <end position="179"/>
    </location>
</feature>
<dbReference type="Proteomes" id="UP000298138">
    <property type="component" value="Unassembled WGS sequence"/>
</dbReference>